<dbReference type="OrthoDB" id="1495918at2"/>
<dbReference type="GO" id="GO:0015012">
    <property type="term" value="P:heparan sulfate proteoglycan biosynthetic process"/>
    <property type="evidence" value="ECO:0007669"/>
    <property type="project" value="InterPro"/>
</dbReference>
<accession>H0UK45</accession>
<organism evidence="3 4">
    <name type="scientific">Jonquetella anthropi DSM 22815</name>
    <dbReference type="NCBI Taxonomy" id="885272"/>
    <lineage>
        <taxon>Bacteria</taxon>
        <taxon>Thermotogati</taxon>
        <taxon>Synergistota</taxon>
        <taxon>Synergistia</taxon>
        <taxon>Synergistales</taxon>
        <taxon>Dethiosulfovibrionaceae</taxon>
        <taxon>Jonquetella</taxon>
    </lineage>
</organism>
<keyword evidence="1" id="KW-0812">Transmembrane</keyword>
<feature type="transmembrane region" description="Helical" evidence="1">
    <location>
        <begin position="409"/>
        <end position="428"/>
    </location>
</feature>
<dbReference type="PANTHER" id="PTHR13174">
    <property type="entry name" value="D-GLUCURONYL C5-EPIMERASE"/>
    <property type="match status" value="1"/>
</dbReference>
<feature type="transmembrane region" description="Helical" evidence="1">
    <location>
        <begin position="600"/>
        <end position="630"/>
    </location>
</feature>
<dbReference type="InterPro" id="IPR008928">
    <property type="entry name" value="6-hairpin_glycosidase_sf"/>
</dbReference>
<dbReference type="InterPro" id="IPR039721">
    <property type="entry name" value="C5-epimerase"/>
</dbReference>
<reference evidence="3 4" key="1">
    <citation type="submission" date="2011-11" db="EMBL/GenBank/DDBJ databases">
        <title>The Noncontiguous Finished genome of Jonquetella anthropi DSM 22815.</title>
        <authorList>
            <consortium name="US DOE Joint Genome Institute (JGI-PGF)"/>
            <person name="Lucas S."/>
            <person name="Copeland A."/>
            <person name="Lapidus A."/>
            <person name="Glavina del Rio T."/>
            <person name="Dalin E."/>
            <person name="Tice H."/>
            <person name="Bruce D."/>
            <person name="Goodwin L."/>
            <person name="Pitluck S."/>
            <person name="Peters L."/>
            <person name="Mikhailova N."/>
            <person name="Held B."/>
            <person name="Kyrpides N."/>
            <person name="Mavromatis K."/>
            <person name="Ivanova N."/>
            <person name="Markowitz V."/>
            <person name="Cheng J.-F."/>
            <person name="Hugenholtz P."/>
            <person name="Woyke T."/>
            <person name="Wu D."/>
            <person name="Gronow S."/>
            <person name="Wellnitz S."/>
            <person name="Brambilla E."/>
            <person name="Klenk H.-P."/>
            <person name="Eisen J.A."/>
        </authorList>
    </citation>
    <scope>NUCLEOTIDE SEQUENCE [LARGE SCALE GENOMIC DNA]</scope>
    <source>
        <strain evidence="3 4">DSM 22815</strain>
    </source>
</reference>
<dbReference type="Pfam" id="PF06662">
    <property type="entry name" value="C5-epim_C"/>
    <property type="match status" value="1"/>
</dbReference>
<feature type="transmembrane region" description="Helical" evidence="1">
    <location>
        <begin position="464"/>
        <end position="484"/>
    </location>
</feature>
<evidence type="ECO:0000313" key="4">
    <source>
        <dbReference type="Proteomes" id="UP000003806"/>
    </source>
</evidence>
<evidence type="ECO:0000313" key="3">
    <source>
        <dbReference type="EMBL" id="EHM13054.1"/>
    </source>
</evidence>
<protein>
    <submittedName>
        <fullName evidence="3">D-glucuronyl C5-epimerase</fullName>
    </submittedName>
</protein>
<feature type="transmembrane region" description="Helical" evidence="1">
    <location>
        <begin position="338"/>
        <end position="362"/>
    </location>
</feature>
<dbReference type="InterPro" id="IPR010598">
    <property type="entry name" value="C5-epim_C"/>
</dbReference>
<dbReference type="STRING" id="885272.JonanDRAFT_0660"/>
<dbReference type="GO" id="GO:0005975">
    <property type="term" value="P:carbohydrate metabolic process"/>
    <property type="evidence" value="ECO:0007669"/>
    <property type="project" value="InterPro"/>
</dbReference>
<dbReference type="Proteomes" id="UP000003806">
    <property type="component" value="Chromosome"/>
</dbReference>
<proteinExistence type="predicted"/>
<keyword evidence="4" id="KW-1185">Reference proteome</keyword>
<dbReference type="GO" id="GO:0047464">
    <property type="term" value="F:heparosan-N-sulfate-glucuronate 5-epimerase activity"/>
    <property type="evidence" value="ECO:0007669"/>
    <property type="project" value="InterPro"/>
</dbReference>
<feature type="transmembrane region" description="Helical" evidence="1">
    <location>
        <begin position="642"/>
        <end position="661"/>
    </location>
</feature>
<name>H0UK45_9BACT</name>
<dbReference type="AlphaFoldDB" id="H0UK45"/>
<feature type="transmembrane region" description="Helical" evidence="1">
    <location>
        <begin position="440"/>
        <end position="458"/>
    </location>
</feature>
<feature type="transmembrane region" description="Helical" evidence="1">
    <location>
        <begin position="769"/>
        <end position="787"/>
    </location>
</feature>
<feature type="transmembrane region" description="Helical" evidence="1">
    <location>
        <begin position="371"/>
        <end position="389"/>
    </location>
</feature>
<dbReference type="RefSeq" id="WP_008522769.1">
    <property type="nucleotide sequence ID" value="NZ_CM001376.1"/>
</dbReference>
<feature type="transmembrane region" description="Helical" evidence="1">
    <location>
        <begin position="551"/>
        <end position="570"/>
    </location>
</feature>
<sequence length="804" mass="92270">MKKFLRRFFFALGISLVLSICLMGKFVEQFPNFTTHLMNVIRTGNIKNYSGFCFDKNGVPMMLFRRGNKGGTYVYNPVYITMHAFRYYDIWKNKEDYSYFLKYYDIPLTEGISRGEAEKRFMNATKWLLDNIVERQGPDGRIFGVWLYNFGLDADDISVPWISAMAQGIGMEALLLRWQITGEEKYFAAAQKILRSFRIAHDEGGATYKESDSSWWYAEYPRTPSELPSRYTLNGMEHVLISLFKYKELTGSKTAGFLINKGIESLKKHISEFHAPWGSYYDLVGHIANYKYQNINAELTNRLATLLSDKELSGHYRMFLSEQSPYFIRQFILQRPSFYDVGVLLILAFSMTAMIAGILYVCDFRKKYGKLFYEVCGHVFFLVFFNILLKRALSGELKVYVLSPRTPGVAMLLFTNIAAFCMLLFSLPKYLKRPSDAVRTGLVYFCLLPSMLLCPYVVSKDVATYMLAVFIIAGFILTGVAGHADDTTHMESRESLDMEGEKTVIVYKIISIALGLYILIFAPDYLFRYISFTKMYSIRHELKILSSRAPFWGYAVSWLTVFSMGLFAYALAYRRRVWLFLALVLGYASFSVQATKSSLAGFLLIAFIFFVYSMRLKVAVFSWSFGALLALAQFKLQGFVKLYFLVLRVFATPGIISSYYFDFSMQSRPIFFTGNLLKFLGCYPYERELSFVLAKKYLSRPDTNLVGNFIANAQVDLRFLGILCMLGVVCAILKLFDRIAAERGEKWKFFVLLSIAPSSYFMSNTSLPTALLTFGVGVQLFLLYMMTKYRGGSNIFKMLSGEKR</sequence>
<feature type="transmembrane region" description="Helical" evidence="1">
    <location>
        <begin position="505"/>
        <end position="531"/>
    </location>
</feature>
<dbReference type="HOGENOM" id="CLU_350154_0_0_0"/>
<feature type="transmembrane region" description="Helical" evidence="1">
    <location>
        <begin position="717"/>
        <end position="735"/>
    </location>
</feature>
<dbReference type="SUPFAM" id="SSF48208">
    <property type="entry name" value="Six-hairpin glycosidases"/>
    <property type="match status" value="1"/>
</dbReference>
<keyword evidence="1" id="KW-1133">Transmembrane helix</keyword>
<dbReference type="EMBL" id="CM001376">
    <property type="protein sequence ID" value="EHM13054.1"/>
    <property type="molecule type" value="Genomic_DNA"/>
</dbReference>
<evidence type="ECO:0000259" key="2">
    <source>
        <dbReference type="Pfam" id="PF06662"/>
    </source>
</evidence>
<dbReference type="PANTHER" id="PTHR13174:SF3">
    <property type="entry name" value="D-GLUCURONYL C5-EPIMERASE"/>
    <property type="match status" value="1"/>
</dbReference>
<keyword evidence="1" id="KW-0472">Membrane</keyword>
<evidence type="ECO:0000256" key="1">
    <source>
        <dbReference type="SAM" id="Phobius"/>
    </source>
</evidence>
<feature type="transmembrane region" description="Helical" evidence="1">
    <location>
        <begin position="577"/>
        <end position="594"/>
    </location>
</feature>
<feature type="domain" description="D-glucuronyl C5-epimerase C-terminal" evidence="2">
    <location>
        <begin position="144"/>
        <end position="319"/>
    </location>
</feature>
<gene>
    <name evidence="3" type="ORF">JonanDRAFT_0660</name>
</gene>